<keyword evidence="1" id="KW-0812">Transmembrane</keyword>
<evidence type="ECO:0000313" key="2">
    <source>
        <dbReference type="EMBL" id="HJH44485.1"/>
    </source>
</evidence>
<accession>A0A2K2U3F3</accession>
<proteinExistence type="predicted"/>
<dbReference type="EMBL" id="PPEL01000066">
    <property type="protein sequence ID" value="PNV64809.1"/>
    <property type="molecule type" value="Genomic_DNA"/>
</dbReference>
<protein>
    <submittedName>
        <fullName evidence="3">Uncharacterized protein</fullName>
    </submittedName>
</protein>
<comment type="caution">
    <text evidence="3">The sequence shown here is derived from an EMBL/GenBank/DDBJ whole genome shotgun (WGS) entry which is preliminary data.</text>
</comment>
<sequence length="140" mass="13942">MSGSQKALKIISVVLLAYAVVLLLFGVLMAAGSQVPGLSGSIVDWGDGTSVDAAVAAIGVGIGFAVSGLVYLVIALLGLRGAKDPKKIGAFFALCIVGLALSLVGIGMSAAQGGVQWQSVAGLAIIAVCTFLAAKIRRQA</sequence>
<organism evidence="3 4">
    <name type="scientific">Rubneribacter badeniensis</name>
    <dbReference type="NCBI Taxonomy" id="2070688"/>
    <lineage>
        <taxon>Bacteria</taxon>
        <taxon>Bacillati</taxon>
        <taxon>Actinomycetota</taxon>
        <taxon>Coriobacteriia</taxon>
        <taxon>Eggerthellales</taxon>
        <taxon>Eggerthellaceae</taxon>
        <taxon>Rubneribacter</taxon>
    </lineage>
</organism>
<gene>
    <name evidence="3" type="ORF">C2L80_09975</name>
    <name evidence="2" type="ORF">K8V16_11925</name>
</gene>
<reference evidence="2" key="2">
    <citation type="journal article" date="2021" name="PeerJ">
        <title>Extensive microbial diversity within the chicken gut microbiome revealed by metagenomics and culture.</title>
        <authorList>
            <person name="Gilroy R."/>
            <person name="Ravi A."/>
            <person name="Getino M."/>
            <person name="Pursley I."/>
            <person name="Horton D.L."/>
            <person name="Alikhan N.F."/>
            <person name="Baker D."/>
            <person name="Gharbi K."/>
            <person name="Hall N."/>
            <person name="Watson M."/>
            <person name="Adriaenssens E.M."/>
            <person name="Foster-Nyarko E."/>
            <person name="Jarju S."/>
            <person name="Secka A."/>
            <person name="Antonio M."/>
            <person name="Oren A."/>
            <person name="Chaudhuri R.R."/>
            <person name="La Ragione R."/>
            <person name="Hildebrand F."/>
            <person name="Pallen M.J."/>
        </authorList>
    </citation>
    <scope>NUCLEOTIDE SEQUENCE</scope>
    <source>
        <strain evidence="2">USAMLcec12-2067</strain>
    </source>
</reference>
<dbReference type="Proteomes" id="UP000236488">
    <property type="component" value="Unassembled WGS sequence"/>
</dbReference>
<feature type="transmembrane region" description="Helical" evidence="1">
    <location>
        <begin position="91"/>
        <end position="111"/>
    </location>
</feature>
<feature type="transmembrane region" description="Helical" evidence="1">
    <location>
        <begin position="54"/>
        <end position="79"/>
    </location>
</feature>
<dbReference type="AlphaFoldDB" id="A0A2K2U3F3"/>
<evidence type="ECO:0000313" key="4">
    <source>
        <dbReference type="Proteomes" id="UP000236488"/>
    </source>
</evidence>
<dbReference type="RefSeq" id="WP_087195314.1">
    <property type="nucleotide sequence ID" value="NZ_PPEL01000066.1"/>
</dbReference>
<keyword evidence="1" id="KW-0472">Membrane</keyword>
<keyword evidence="4" id="KW-1185">Reference proteome</keyword>
<dbReference type="Proteomes" id="UP000789325">
    <property type="component" value="Unassembled WGS sequence"/>
</dbReference>
<reference evidence="2" key="3">
    <citation type="submission" date="2021-09" db="EMBL/GenBank/DDBJ databases">
        <authorList>
            <person name="Gilroy R."/>
        </authorList>
    </citation>
    <scope>NUCLEOTIDE SEQUENCE</scope>
    <source>
        <strain evidence="2">USAMLcec12-2067</strain>
    </source>
</reference>
<name>A0A2K2U3F3_9ACTN</name>
<keyword evidence="1" id="KW-1133">Transmembrane helix</keyword>
<dbReference type="EMBL" id="DYZL01000244">
    <property type="protein sequence ID" value="HJH44485.1"/>
    <property type="molecule type" value="Genomic_DNA"/>
</dbReference>
<evidence type="ECO:0000313" key="3">
    <source>
        <dbReference type="EMBL" id="PNV64809.1"/>
    </source>
</evidence>
<evidence type="ECO:0000256" key="1">
    <source>
        <dbReference type="SAM" id="Phobius"/>
    </source>
</evidence>
<feature type="transmembrane region" description="Helical" evidence="1">
    <location>
        <begin position="117"/>
        <end position="134"/>
    </location>
</feature>
<reference evidence="3 4" key="1">
    <citation type="journal article" date="2018" name="Int. J. Syst. Evol. Microbiol.">
        <title>Rubneribacter badeniensis gen. nov., sp. nov. and Enteroscipio rubneri gen. nov., sp. nov., new members of the Eggerthellaceae isolated from human faeces.</title>
        <authorList>
            <person name="Danylec N."/>
            <person name="Gobl A."/>
            <person name="Stoll D.A."/>
            <person name="Hetzer B."/>
            <person name="Kulling S.E."/>
            <person name="Huch M."/>
        </authorList>
    </citation>
    <scope>NUCLEOTIDE SEQUENCE [LARGE SCALE GENOMIC DNA]</scope>
    <source>
        <strain evidence="3 4">ResAG-85</strain>
    </source>
</reference>